<reference evidence="2" key="1">
    <citation type="journal article" date="2022" name="Mol. Ecol. Resour.">
        <title>The genomes of chicory, endive, great burdock and yacon provide insights into Asteraceae palaeo-polyploidization history and plant inulin production.</title>
        <authorList>
            <person name="Fan W."/>
            <person name="Wang S."/>
            <person name="Wang H."/>
            <person name="Wang A."/>
            <person name="Jiang F."/>
            <person name="Liu H."/>
            <person name="Zhao H."/>
            <person name="Xu D."/>
            <person name="Zhang Y."/>
        </authorList>
    </citation>
    <scope>NUCLEOTIDE SEQUENCE [LARGE SCALE GENOMIC DNA]</scope>
    <source>
        <strain evidence="2">cv. Yunnan</strain>
    </source>
</reference>
<comment type="caution">
    <text evidence="1">The sequence shown here is derived from an EMBL/GenBank/DDBJ whole genome shotgun (WGS) entry which is preliminary data.</text>
</comment>
<dbReference type="EMBL" id="CM042024">
    <property type="protein sequence ID" value="KAI3811404.1"/>
    <property type="molecule type" value="Genomic_DNA"/>
</dbReference>
<evidence type="ECO:0000313" key="1">
    <source>
        <dbReference type="EMBL" id="KAI3811404.1"/>
    </source>
</evidence>
<protein>
    <submittedName>
        <fullName evidence="1">Uncharacterized protein</fullName>
    </submittedName>
</protein>
<dbReference type="Proteomes" id="UP001056120">
    <property type="component" value="Linkage Group LG07"/>
</dbReference>
<reference evidence="1 2" key="2">
    <citation type="journal article" date="2022" name="Mol. Ecol. Resour.">
        <title>The genomes of chicory, endive, great burdock and yacon provide insights into Asteraceae paleo-polyploidization history and plant inulin production.</title>
        <authorList>
            <person name="Fan W."/>
            <person name="Wang S."/>
            <person name="Wang H."/>
            <person name="Wang A."/>
            <person name="Jiang F."/>
            <person name="Liu H."/>
            <person name="Zhao H."/>
            <person name="Xu D."/>
            <person name="Zhang Y."/>
        </authorList>
    </citation>
    <scope>NUCLEOTIDE SEQUENCE [LARGE SCALE GENOMIC DNA]</scope>
    <source>
        <strain evidence="2">cv. Yunnan</strain>
        <tissue evidence="1">Leaves</tissue>
    </source>
</reference>
<organism evidence="1 2">
    <name type="scientific">Smallanthus sonchifolius</name>
    <dbReference type="NCBI Taxonomy" id="185202"/>
    <lineage>
        <taxon>Eukaryota</taxon>
        <taxon>Viridiplantae</taxon>
        <taxon>Streptophyta</taxon>
        <taxon>Embryophyta</taxon>
        <taxon>Tracheophyta</taxon>
        <taxon>Spermatophyta</taxon>
        <taxon>Magnoliopsida</taxon>
        <taxon>eudicotyledons</taxon>
        <taxon>Gunneridae</taxon>
        <taxon>Pentapetalae</taxon>
        <taxon>asterids</taxon>
        <taxon>campanulids</taxon>
        <taxon>Asterales</taxon>
        <taxon>Asteraceae</taxon>
        <taxon>Asteroideae</taxon>
        <taxon>Heliantheae alliance</taxon>
        <taxon>Millerieae</taxon>
        <taxon>Smallanthus</taxon>
    </lineage>
</organism>
<proteinExistence type="predicted"/>
<sequence length="114" mass="12714">MSNIVLFTVLTLVPFVFMIYFFESVLIGAVRGSGRQKIGAIVNLGAYYLIGIPLAILFAFVLHLGGKGLWFGIIAALLAQAFFLFILTLCTNWEMEAKKANRRVYDSMTRDEVS</sequence>
<gene>
    <name evidence="1" type="ORF">L1987_21126</name>
</gene>
<evidence type="ECO:0000313" key="2">
    <source>
        <dbReference type="Proteomes" id="UP001056120"/>
    </source>
</evidence>
<accession>A0ACB9IT31</accession>
<name>A0ACB9IT31_9ASTR</name>
<keyword evidence="2" id="KW-1185">Reference proteome</keyword>